<organism evidence="2 3">
    <name type="scientific">Streptomyces scabiei (strain 87.22)</name>
    <dbReference type="NCBI Taxonomy" id="680198"/>
    <lineage>
        <taxon>Bacteria</taxon>
        <taxon>Bacillati</taxon>
        <taxon>Actinomycetota</taxon>
        <taxon>Actinomycetes</taxon>
        <taxon>Kitasatosporales</taxon>
        <taxon>Streptomycetaceae</taxon>
        <taxon>Streptomyces</taxon>
    </lineage>
</organism>
<gene>
    <name evidence="2" type="ordered locus">SCAB_60512</name>
</gene>
<name>C9Z8Y2_STRSW</name>
<proteinExistence type="predicted"/>
<accession>C9Z8Y2</accession>
<feature type="compositionally biased region" description="Basic and acidic residues" evidence="1">
    <location>
        <begin position="14"/>
        <end position="29"/>
    </location>
</feature>
<dbReference type="Proteomes" id="UP000001444">
    <property type="component" value="Chromosome"/>
</dbReference>
<protein>
    <submittedName>
        <fullName evidence="2">Uncharacterized protein</fullName>
    </submittedName>
</protein>
<sequence>MNQTTGSASTSSADADRTRTEAKAGEERPACAPESLPAPSRSHTTRPASNRSTAAHVEAAVDGKAEEGPCSTASETLPAPDGIPALDPACASARLMLPAGSATREADTNGGETS</sequence>
<keyword evidence="3" id="KW-1185">Reference proteome</keyword>
<feature type="compositionally biased region" description="Low complexity" evidence="1">
    <location>
        <begin position="1"/>
        <end position="13"/>
    </location>
</feature>
<dbReference type="EMBL" id="FN554889">
    <property type="protein sequence ID" value="CBG73071.1"/>
    <property type="molecule type" value="Genomic_DNA"/>
</dbReference>
<evidence type="ECO:0000313" key="2">
    <source>
        <dbReference type="EMBL" id="CBG73071.1"/>
    </source>
</evidence>
<reference evidence="2 3" key="1">
    <citation type="journal article" date="2010" name="Mol. Plant Microbe Interact.">
        <title>Streptomyces scabies 87-22 contains a coronafacic acid-like biosynthetic cluster that contributes to plant-microbe interactions.</title>
        <authorList>
            <person name="Bignell D.R."/>
            <person name="Seipke R.F."/>
            <person name="Huguet-Tapia J.C."/>
            <person name="Chambers A.H."/>
            <person name="Parry R.J."/>
            <person name="Loria R."/>
        </authorList>
    </citation>
    <scope>NUCLEOTIDE SEQUENCE [LARGE SCALE GENOMIC DNA]</scope>
    <source>
        <strain evidence="2 3">87.22</strain>
    </source>
</reference>
<evidence type="ECO:0000256" key="1">
    <source>
        <dbReference type="SAM" id="MobiDB-lite"/>
    </source>
</evidence>
<dbReference type="HOGENOM" id="CLU_2119827_0_0_11"/>
<evidence type="ECO:0000313" key="3">
    <source>
        <dbReference type="Proteomes" id="UP000001444"/>
    </source>
</evidence>
<dbReference type="STRING" id="680198.SCAB_60512"/>
<feature type="compositionally biased region" description="Polar residues" evidence="1">
    <location>
        <begin position="41"/>
        <end position="53"/>
    </location>
</feature>
<feature type="region of interest" description="Disordered" evidence="1">
    <location>
        <begin position="1"/>
        <end position="85"/>
    </location>
</feature>
<dbReference type="AlphaFoldDB" id="C9Z8Y2"/>
<dbReference type="KEGG" id="scb:SCAB_60512"/>